<proteinExistence type="predicted"/>
<protein>
    <recommendedName>
        <fullName evidence="3">G protein-coupled receptor</fullName>
    </recommendedName>
</protein>
<reference evidence="1" key="1">
    <citation type="submission" date="2023-10" db="EMBL/GenBank/DDBJ databases">
        <title>Genome assembly of Pristionchus species.</title>
        <authorList>
            <person name="Yoshida K."/>
            <person name="Sommer R.J."/>
        </authorList>
    </citation>
    <scope>NUCLEOTIDE SEQUENCE</scope>
    <source>
        <strain evidence="1">RS0144</strain>
    </source>
</reference>
<keyword evidence="2" id="KW-1185">Reference proteome</keyword>
<dbReference type="Proteomes" id="UP001432027">
    <property type="component" value="Unassembled WGS sequence"/>
</dbReference>
<comment type="caution">
    <text evidence="1">The sequence shown here is derived from an EMBL/GenBank/DDBJ whole genome shotgun (WGS) entry which is preliminary data.</text>
</comment>
<dbReference type="EMBL" id="BTSX01000003">
    <property type="protein sequence ID" value="GMS87926.1"/>
    <property type="molecule type" value="Genomic_DNA"/>
</dbReference>
<name>A0AAV5SX68_9BILA</name>
<gene>
    <name evidence="1" type="ORF">PENTCL1PPCAC_10101</name>
</gene>
<accession>A0AAV5SX68</accession>
<evidence type="ECO:0008006" key="3">
    <source>
        <dbReference type="Google" id="ProtNLM"/>
    </source>
</evidence>
<feature type="non-terminal residue" evidence="1">
    <location>
        <position position="1"/>
    </location>
</feature>
<evidence type="ECO:0000313" key="2">
    <source>
        <dbReference type="Proteomes" id="UP001432027"/>
    </source>
</evidence>
<dbReference type="AlphaFoldDB" id="A0AAV5SX68"/>
<sequence length="108" mass="12431">QPTISKLSLFGISGIGMTYFLIHRELRKRKSTLEDSGNELKTSKKCRDSSHSGLVLVLLAALLPEDMLLLRGWRRLEWECVDLVHCGHCYLRVLQRRNVRINILVCVL</sequence>
<organism evidence="1 2">
    <name type="scientific">Pristionchus entomophagus</name>
    <dbReference type="NCBI Taxonomy" id="358040"/>
    <lineage>
        <taxon>Eukaryota</taxon>
        <taxon>Metazoa</taxon>
        <taxon>Ecdysozoa</taxon>
        <taxon>Nematoda</taxon>
        <taxon>Chromadorea</taxon>
        <taxon>Rhabditida</taxon>
        <taxon>Rhabditina</taxon>
        <taxon>Diplogasteromorpha</taxon>
        <taxon>Diplogasteroidea</taxon>
        <taxon>Neodiplogasteridae</taxon>
        <taxon>Pristionchus</taxon>
    </lineage>
</organism>
<evidence type="ECO:0000313" key="1">
    <source>
        <dbReference type="EMBL" id="GMS87926.1"/>
    </source>
</evidence>